<dbReference type="RefSeq" id="WP_183625697.1">
    <property type="nucleotide sequence ID" value="NZ_JACHWJ010000004.1"/>
</dbReference>
<dbReference type="AlphaFoldDB" id="A0A7W4YH25"/>
<gene>
    <name evidence="3" type="ORF">FHX72_002681</name>
</gene>
<dbReference type="Proteomes" id="UP000545286">
    <property type="component" value="Unassembled WGS sequence"/>
</dbReference>
<feature type="compositionally biased region" description="Polar residues" evidence="1">
    <location>
        <begin position="105"/>
        <end position="114"/>
    </location>
</feature>
<accession>A0A7W4YH25</accession>
<feature type="signal peptide" evidence="2">
    <location>
        <begin position="1"/>
        <end position="39"/>
    </location>
</feature>
<evidence type="ECO:0000313" key="4">
    <source>
        <dbReference type="Proteomes" id="UP000545286"/>
    </source>
</evidence>
<sequence length="262" mass="26755">MTLDASPAVRSIPARRAILTTAAWSIPVIAAAVATPARAASTAVAVDCQATNGSWSVPGGNLYADGSQGIPAGNGGNYTTGWTPTKPGIWNGSSTEQDGGHATTDWWNGTSRPGGSSPVGFMSLDDRDNRAEASDEPLQVVTTFVLQGVSGFTYELDFPVYVGATYLGQQYVSIDATGPGISETIAQGAAGAASITAVPTAYAGYAPLGDVQVFNASLTPTSTGPITLTYTFVMPKVTGGARQNADIWVQTPQVANCPASTS</sequence>
<comment type="caution">
    <text evidence="3">The sequence shown here is derived from an EMBL/GenBank/DDBJ whole genome shotgun (WGS) entry which is preliminary data.</text>
</comment>
<organism evidence="3 4">
    <name type="scientific">Pseudoclavibacter helvolus</name>
    <dbReference type="NCBI Taxonomy" id="255205"/>
    <lineage>
        <taxon>Bacteria</taxon>
        <taxon>Bacillati</taxon>
        <taxon>Actinomycetota</taxon>
        <taxon>Actinomycetes</taxon>
        <taxon>Micrococcales</taxon>
        <taxon>Microbacteriaceae</taxon>
        <taxon>Pseudoclavibacter</taxon>
    </lineage>
</organism>
<evidence type="ECO:0000256" key="2">
    <source>
        <dbReference type="SAM" id="SignalP"/>
    </source>
</evidence>
<feature type="region of interest" description="Disordered" evidence="1">
    <location>
        <begin position="94"/>
        <end position="119"/>
    </location>
</feature>
<evidence type="ECO:0000256" key="1">
    <source>
        <dbReference type="SAM" id="MobiDB-lite"/>
    </source>
</evidence>
<keyword evidence="2" id="KW-0732">Signal</keyword>
<evidence type="ECO:0000313" key="3">
    <source>
        <dbReference type="EMBL" id="MBB2958535.1"/>
    </source>
</evidence>
<dbReference type="EMBL" id="JACHWJ010000004">
    <property type="protein sequence ID" value="MBB2958535.1"/>
    <property type="molecule type" value="Genomic_DNA"/>
</dbReference>
<reference evidence="3 4" key="1">
    <citation type="submission" date="2020-08" db="EMBL/GenBank/DDBJ databases">
        <title>Sequencing the genomes of 1000 actinobacteria strains.</title>
        <authorList>
            <person name="Klenk H.-P."/>
        </authorList>
    </citation>
    <scope>NUCLEOTIDE SEQUENCE [LARGE SCALE GENOMIC DNA]</scope>
    <source>
        <strain evidence="3 4">DSM 20419</strain>
    </source>
</reference>
<name>A0A7W4YH25_9MICO</name>
<keyword evidence="4" id="KW-1185">Reference proteome</keyword>
<feature type="chain" id="PRO_5031011357" evidence="2">
    <location>
        <begin position="40"/>
        <end position="262"/>
    </location>
</feature>
<protein>
    <submittedName>
        <fullName evidence="3">Uncharacterized protein</fullName>
    </submittedName>
</protein>
<proteinExistence type="predicted"/>